<evidence type="ECO:0008006" key="5">
    <source>
        <dbReference type="Google" id="ProtNLM"/>
    </source>
</evidence>
<keyword evidence="2" id="KW-0472">Membrane</keyword>
<evidence type="ECO:0000313" key="3">
    <source>
        <dbReference type="EMBL" id="GAA4115742.1"/>
    </source>
</evidence>
<keyword evidence="2" id="KW-1133">Transmembrane helix</keyword>
<dbReference type="InterPro" id="IPR024079">
    <property type="entry name" value="MetalloPept_cat_dom_sf"/>
</dbReference>
<sequence>MIHRDGVRNERSFDPIGDTGPDTQGGAMVSGPSKRERARRARELERRMRELDELDRRHGLGAMPPAARPAARPPAARRPARGARTGHRARTVAAILATTVLAGALLVFTPGGQFDGLRRLVGLGDDRLAAAPTVPDGDGAYAFLREVGGRPVGYDPCKPIRYQVNTEGAPSDWRELVDTAIAHTEQATGLVFEDAGTTDDRDFFDRRTALLDRAKPVLIGWADAVEESELSGDVAGLGGSTTGTPSGLGRTHFVTGSVLLDRDAFAAGTGDPARDAVRQAIIDHEFGHLVGLDHVQDPGELMNPEVATTSYGPGDLEGLARLGNVPCG</sequence>
<comment type="caution">
    <text evidence="3">The sequence shown here is derived from an EMBL/GenBank/DDBJ whole genome shotgun (WGS) entry which is preliminary data.</text>
</comment>
<dbReference type="EMBL" id="BAAAZH010000012">
    <property type="protein sequence ID" value="GAA4115742.1"/>
    <property type="molecule type" value="Genomic_DNA"/>
</dbReference>
<protein>
    <recommendedName>
        <fullName evidence="5">Matrixin family metalloprotease</fullName>
    </recommendedName>
</protein>
<proteinExistence type="predicted"/>
<gene>
    <name evidence="3" type="ORF">GCM10022215_14800</name>
</gene>
<keyword evidence="2" id="KW-0812">Transmembrane</keyword>
<evidence type="ECO:0000313" key="4">
    <source>
        <dbReference type="Proteomes" id="UP001501495"/>
    </source>
</evidence>
<feature type="compositionally biased region" description="Basic and acidic residues" evidence="1">
    <location>
        <begin position="41"/>
        <end position="58"/>
    </location>
</feature>
<name>A0ABP7XGB4_9ACTN</name>
<keyword evidence="4" id="KW-1185">Reference proteome</keyword>
<dbReference type="Gene3D" id="3.40.390.10">
    <property type="entry name" value="Collagenase (Catalytic Domain)"/>
    <property type="match status" value="1"/>
</dbReference>
<accession>A0ABP7XGB4</accession>
<feature type="region of interest" description="Disordered" evidence="1">
    <location>
        <begin position="1"/>
        <end position="86"/>
    </location>
</feature>
<evidence type="ECO:0000256" key="1">
    <source>
        <dbReference type="SAM" id="MobiDB-lite"/>
    </source>
</evidence>
<organism evidence="3 4">
    <name type="scientific">Nocardioides fonticola</name>
    <dbReference type="NCBI Taxonomy" id="450363"/>
    <lineage>
        <taxon>Bacteria</taxon>
        <taxon>Bacillati</taxon>
        <taxon>Actinomycetota</taxon>
        <taxon>Actinomycetes</taxon>
        <taxon>Propionibacteriales</taxon>
        <taxon>Nocardioidaceae</taxon>
        <taxon>Nocardioides</taxon>
    </lineage>
</organism>
<feature type="transmembrane region" description="Helical" evidence="2">
    <location>
        <begin position="91"/>
        <end position="109"/>
    </location>
</feature>
<dbReference type="SUPFAM" id="SSF55486">
    <property type="entry name" value="Metalloproteases ('zincins'), catalytic domain"/>
    <property type="match status" value="1"/>
</dbReference>
<feature type="compositionally biased region" description="Basic and acidic residues" evidence="1">
    <location>
        <begin position="1"/>
        <end position="13"/>
    </location>
</feature>
<reference evidence="4" key="1">
    <citation type="journal article" date="2019" name="Int. J. Syst. Evol. Microbiol.">
        <title>The Global Catalogue of Microorganisms (GCM) 10K type strain sequencing project: providing services to taxonomists for standard genome sequencing and annotation.</title>
        <authorList>
            <consortium name="The Broad Institute Genomics Platform"/>
            <consortium name="The Broad Institute Genome Sequencing Center for Infectious Disease"/>
            <person name="Wu L."/>
            <person name="Ma J."/>
        </authorList>
    </citation>
    <scope>NUCLEOTIDE SEQUENCE [LARGE SCALE GENOMIC DNA]</scope>
    <source>
        <strain evidence="4">JCM 16703</strain>
    </source>
</reference>
<feature type="compositionally biased region" description="Low complexity" evidence="1">
    <location>
        <begin position="62"/>
        <end position="74"/>
    </location>
</feature>
<dbReference type="Proteomes" id="UP001501495">
    <property type="component" value="Unassembled WGS sequence"/>
</dbReference>
<evidence type="ECO:0000256" key="2">
    <source>
        <dbReference type="SAM" id="Phobius"/>
    </source>
</evidence>